<name>A0ABQ7J5Z1_9APIC</name>
<protein>
    <submittedName>
        <fullName evidence="4">Ycf24 family protein</fullName>
    </submittedName>
</protein>
<dbReference type="Proteomes" id="UP000823046">
    <property type="component" value="Unassembled WGS sequence"/>
</dbReference>
<dbReference type="Pfam" id="PF19295">
    <property type="entry name" value="SufBD_N"/>
    <property type="match status" value="1"/>
</dbReference>
<dbReference type="InterPro" id="IPR055346">
    <property type="entry name" value="Fe-S_cluster_assembly_SufBD"/>
</dbReference>
<dbReference type="InterPro" id="IPR045595">
    <property type="entry name" value="SufBD_N"/>
</dbReference>
<accession>A0ABQ7J5Z1</accession>
<dbReference type="InterPro" id="IPR000825">
    <property type="entry name" value="SUF_FeS_clus_asmbl_SufBD_core"/>
</dbReference>
<comment type="similarity">
    <text evidence="1">Belongs to the iron-sulfur cluster assembly SufBD family.</text>
</comment>
<dbReference type="NCBIfam" id="TIGR01980">
    <property type="entry name" value="sufB"/>
    <property type="match status" value="1"/>
</dbReference>
<dbReference type="SUPFAM" id="SSF101960">
    <property type="entry name" value="Stabilizer of iron transporter SufD"/>
    <property type="match status" value="1"/>
</dbReference>
<evidence type="ECO:0000313" key="4">
    <source>
        <dbReference type="EMBL" id="KAF8819407.1"/>
    </source>
</evidence>
<dbReference type="InterPro" id="IPR010231">
    <property type="entry name" value="SUF_FeS_clus_asmbl_SufB"/>
</dbReference>
<reference evidence="4 5" key="1">
    <citation type="journal article" date="2020" name="bioRxiv">
        <title>Metabolic contributions of an alphaproteobacterial endosymbiont in the apicomplexan Cardiosporidium cionae.</title>
        <authorList>
            <person name="Hunter E.S."/>
            <person name="Paight C.J."/>
            <person name="Lane C.E."/>
        </authorList>
    </citation>
    <scope>NUCLEOTIDE SEQUENCE [LARGE SCALE GENOMIC DNA]</scope>
    <source>
        <strain evidence="4">ESH_2018</strain>
    </source>
</reference>
<comment type="caution">
    <text evidence="4">The sequence shown here is derived from an EMBL/GenBank/DDBJ whole genome shotgun (WGS) entry which is preliminary data.</text>
</comment>
<dbReference type="PANTHER" id="PTHR30508:SF1">
    <property type="entry name" value="UPF0051 PROTEIN ABCI8, CHLOROPLASTIC-RELATED"/>
    <property type="match status" value="1"/>
</dbReference>
<proteinExistence type="inferred from homology"/>
<sequence>MMNVNNILNQPYKYGFKTDLQSYTITGGLNLSTLNQIVTQLQEPSFIKDFRYEALAKLHTLRQPDWCFFEVPDINYDKISYYSAPINVTDKTVQSKLNTTFEKLGLTLSEQKQLTTTAIDLVFDSISISNIIEPFLSKSGIIFIPLFKAIKKYPNLIKRYLGTIVSIGDNFFSALNSAVFSEGSFCYIPKNTNCEFNLSTYFRTNSENFAQFERTLLIAGENSTVTYLEGCTAPLYNESQLHVAVVEIIAKKNSIVKYSTIQNWYRGNQVGEGGLYNLTTKRGLCFESAKLEWTQIEMGSAITWKYPSTILFGNNSSSEFYSISLLSGLQEADTGGKMIHIGKNTKSKIMSKSISLNSSLNVYRGLVDIGPKAFNSINQTDCDSLLIGSEALTSTFPYTKVSNSSAIVRQEATISKLDQEFLFLFMQRGISLKIAITLLIYGFCYNICERLPIEFGVEVPLLISLRTEEALG</sequence>
<dbReference type="InterPro" id="IPR037284">
    <property type="entry name" value="SUF_FeS_clus_asmbl_SufBD_sf"/>
</dbReference>
<dbReference type="PANTHER" id="PTHR30508">
    <property type="entry name" value="FES CLUSTER ASSEMBLY PROTEIN SUF"/>
    <property type="match status" value="1"/>
</dbReference>
<evidence type="ECO:0000259" key="3">
    <source>
        <dbReference type="Pfam" id="PF19295"/>
    </source>
</evidence>
<evidence type="ECO:0000313" key="5">
    <source>
        <dbReference type="Proteomes" id="UP000823046"/>
    </source>
</evidence>
<feature type="domain" description="SUF system FeS cluster assembly SufBD N-terminal" evidence="3">
    <location>
        <begin position="138"/>
        <end position="195"/>
    </location>
</feature>
<organism evidence="4 5">
    <name type="scientific">Cardiosporidium cionae</name>
    <dbReference type="NCBI Taxonomy" id="476202"/>
    <lineage>
        <taxon>Eukaryota</taxon>
        <taxon>Sar</taxon>
        <taxon>Alveolata</taxon>
        <taxon>Apicomplexa</taxon>
        <taxon>Aconoidasida</taxon>
        <taxon>Nephromycida</taxon>
        <taxon>Cardiosporidium</taxon>
    </lineage>
</organism>
<feature type="domain" description="SUF system FeS cluster assembly SufBD core" evidence="2">
    <location>
        <begin position="202"/>
        <end position="443"/>
    </location>
</feature>
<gene>
    <name evidence="4" type="ORF">IE077_000068</name>
</gene>
<evidence type="ECO:0000256" key="1">
    <source>
        <dbReference type="ARBA" id="ARBA00043967"/>
    </source>
</evidence>
<dbReference type="Pfam" id="PF01458">
    <property type="entry name" value="SUFBD_core"/>
    <property type="match status" value="1"/>
</dbReference>
<evidence type="ECO:0000259" key="2">
    <source>
        <dbReference type="Pfam" id="PF01458"/>
    </source>
</evidence>
<keyword evidence="5" id="KW-1185">Reference proteome</keyword>
<dbReference type="EMBL" id="JADAQX010000769">
    <property type="protein sequence ID" value="KAF8819407.1"/>
    <property type="molecule type" value="Genomic_DNA"/>
</dbReference>